<dbReference type="InterPro" id="IPR011322">
    <property type="entry name" value="N-reg_PII-like_a/b"/>
</dbReference>
<keyword evidence="3" id="KW-1185">Reference proteome</keyword>
<name>A0A4R1G8U4_9BACT</name>
<dbReference type="SUPFAM" id="SSF54913">
    <property type="entry name" value="GlnB-like"/>
    <property type="match status" value="1"/>
</dbReference>
<evidence type="ECO:0000256" key="1">
    <source>
        <dbReference type="ARBA" id="ARBA00010169"/>
    </source>
</evidence>
<proteinExistence type="inferred from homology"/>
<dbReference type="PANTHER" id="PTHR23419">
    <property type="entry name" value="DIVALENT CATION TOLERANCE CUTA-RELATED"/>
    <property type="match status" value="1"/>
</dbReference>
<dbReference type="Gene3D" id="3.30.70.120">
    <property type="match status" value="1"/>
</dbReference>
<comment type="similarity">
    <text evidence="1">Belongs to the CutA family.</text>
</comment>
<protein>
    <submittedName>
        <fullName evidence="2">Divalent cation tolerance protein</fullName>
    </submittedName>
</protein>
<organism evidence="2 3">
    <name type="scientific">Phorcysia thermohydrogeniphila</name>
    <dbReference type="NCBI Taxonomy" id="936138"/>
    <lineage>
        <taxon>Bacteria</taxon>
        <taxon>Pseudomonadati</taxon>
        <taxon>Aquificota</taxon>
        <taxon>Aquificia</taxon>
        <taxon>Desulfurobacteriales</taxon>
        <taxon>Desulfurobacteriaceae</taxon>
        <taxon>Phorcysia</taxon>
    </lineage>
</organism>
<comment type="caution">
    <text evidence="2">The sequence shown here is derived from an EMBL/GenBank/DDBJ whole genome shotgun (WGS) entry which is preliminary data.</text>
</comment>
<dbReference type="PANTHER" id="PTHR23419:SF8">
    <property type="entry name" value="FI09726P"/>
    <property type="match status" value="1"/>
</dbReference>
<dbReference type="Proteomes" id="UP000295777">
    <property type="component" value="Unassembled WGS sequence"/>
</dbReference>
<dbReference type="GO" id="GO:0005507">
    <property type="term" value="F:copper ion binding"/>
    <property type="evidence" value="ECO:0007669"/>
    <property type="project" value="TreeGrafter"/>
</dbReference>
<accession>A0A4R1G8U4</accession>
<reference evidence="2 3" key="1">
    <citation type="submission" date="2019-03" db="EMBL/GenBank/DDBJ databases">
        <title>Genomic Encyclopedia of Archaeal and Bacterial Type Strains, Phase II (KMG-II): from individual species to whole genera.</title>
        <authorList>
            <person name="Goeker M."/>
        </authorList>
    </citation>
    <scope>NUCLEOTIDE SEQUENCE [LARGE SCALE GENOMIC DNA]</scope>
    <source>
        <strain evidence="2 3">DSM 24425</strain>
    </source>
</reference>
<dbReference type="GO" id="GO:0010038">
    <property type="term" value="P:response to metal ion"/>
    <property type="evidence" value="ECO:0007669"/>
    <property type="project" value="InterPro"/>
</dbReference>
<dbReference type="InterPro" id="IPR004323">
    <property type="entry name" value="Ion_tolerance_CutA"/>
</dbReference>
<evidence type="ECO:0000313" key="2">
    <source>
        <dbReference type="EMBL" id="TCK04547.1"/>
    </source>
</evidence>
<dbReference type="InterPro" id="IPR015867">
    <property type="entry name" value="N-reg_PII/ATP_PRibTrfase_C"/>
</dbReference>
<evidence type="ECO:0000313" key="3">
    <source>
        <dbReference type="Proteomes" id="UP000295777"/>
    </source>
</evidence>
<dbReference type="Pfam" id="PF03091">
    <property type="entry name" value="CutA1"/>
    <property type="match status" value="1"/>
</dbReference>
<dbReference type="RefSeq" id="WP_132526369.1">
    <property type="nucleotide sequence ID" value="NZ_SMFV01000003.1"/>
</dbReference>
<gene>
    <name evidence="2" type="ORF">CLV27_0980</name>
</gene>
<sequence length="105" mass="12408">MEKYIQVVTTLPTKRDAERIGERLLDHLLVACVQIVGPIESMYWWRGKQEISQEWILIAKTKKKLYERVEEAIKNLHPYEIPEIIAVPIVAGYKPYLDWIESEVR</sequence>
<dbReference type="AlphaFoldDB" id="A0A4R1G8U4"/>
<dbReference type="EMBL" id="SMFV01000003">
    <property type="protein sequence ID" value="TCK04547.1"/>
    <property type="molecule type" value="Genomic_DNA"/>
</dbReference>
<dbReference type="OrthoDB" id="37622at2"/>